<evidence type="ECO:0000256" key="2">
    <source>
        <dbReference type="ARBA" id="ARBA00022692"/>
    </source>
</evidence>
<comment type="subcellular location">
    <subcellularLocation>
        <location evidence="1">Membrane</location>
    </subcellularLocation>
</comment>
<keyword evidence="2" id="KW-0812">Transmembrane</keyword>
<comment type="caution">
    <text evidence="6">The sequence shown here is derived from an EMBL/GenBank/DDBJ whole genome shotgun (WGS) entry which is preliminary data.</text>
</comment>
<reference evidence="6 7" key="3">
    <citation type="submission" date="2019-11" db="EMBL/GenBank/DDBJ databases">
        <title>A de novo genome assembly of a pear dwarfing rootstock.</title>
        <authorList>
            <person name="Wang F."/>
            <person name="Wang J."/>
            <person name="Li S."/>
            <person name="Zhang Y."/>
            <person name="Fang M."/>
            <person name="Ma L."/>
            <person name="Zhao Y."/>
            <person name="Jiang S."/>
        </authorList>
    </citation>
    <scope>NUCLEOTIDE SEQUENCE [LARGE SCALE GENOMIC DNA]</scope>
    <source>
        <strain evidence="6">S2</strain>
        <tissue evidence="6">Leaf</tissue>
    </source>
</reference>
<evidence type="ECO:0000256" key="4">
    <source>
        <dbReference type="ARBA" id="ARBA00023136"/>
    </source>
</evidence>
<evidence type="ECO:0000256" key="3">
    <source>
        <dbReference type="ARBA" id="ARBA00022989"/>
    </source>
</evidence>
<protein>
    <submittedName>
        <fullName evidence="6">Glutamate receptor 3.7</fullName>
    </submittedName>
</protein>
<feature type="domain" description="Receptor ligand binding region" evidence="5">
    <location>
        <begin position="1"/>
        <end position="132"/>
    </location>
</feature>
<dbReference type="GO" id="GO:0016020">
    <property type="term" value="C:membrane"/>
    <property type="evidence" value="ECO:0007669"/>
    <property type="project" value="UniProtKB-SubCell"/>
</dbReference>
<dbReference type="PANTHER" id="PTHR34836">
    <property type="entry name" value="OS06G0188250 PROTEIN"/>
    <property type="match status" value="1"/>
</dbReference>
<reference evidence="6 7" key="1">
    <citation type="submission" date="2019-09" db="EMBL/GenBank/DDBJ databases">
        <authorList>
            <person name="Ou C."/>
        </authorList>
    </citation>
    <scope>NUCLEOTIDE SEQUENCE [LARGE SCALE GENOMIC DNA]</scope>
    <source>
        <strain evidence="6">S2</strain>
        <tissue evidence="6">Leaf</tissue>
    </source>
</reference>
<dbReference type="PANTHER" id="PTHR34836:SF7">
    <property type="entry name" value="RECEPTOR LIGAND BINDING REGION DOMAIN-CONTAINING PROTEIN"/>
    <property type="match status" value="1"/>
</dbReference>
<evidence type="ECO:0000256" key="1">
    <source>
        <dbReference type="ARBA" id="ARBA00004370"/>
    </source>
</evidence>
<evidence type="ECO:0000259" key="5">
    <source>
        <dbReference type="Pfam" id="PF01094"/>
    </source>
</evidence>
<dbReference type="Gene3D" id="3.40.50.2300">
    <property type="match status" value="1"/>
</dbReference>
<dbReference type="EMBL" id="SMOL01000458">
    <property type="protein sequence ID" value="KAB2613627.1"/>
    <property type="molecule type" value="Genomic_DNA"/>
</dbReference>
<keyword evidence="4" id="KW-0472">Membrane</keyword>
<dbReference type="FunFam" id="3.40.50.2300:FF:000081">
    <property type="entry name" value="Glutamate receptor"/>
    <property type="match status" value="1"/>
</dbReference>
<gene>
    <name evidence="6" type="ORF">D8674_035943</name>
</gene>
<dbReference type="AlphaFoldDB" id="A0A5N5GES1"/>
<accession>A0A5N5GES1</accession>
<reference evidence="7" key="2">
    <citation type="submission" date="2019-10" db="EMBL/GenBank/DDBJ databases">
        <title>A de novo genome assembly of a pear dwarfing rootstock.</title>
        <authorList>
            <person name="Wang F."/>
            <person name="Wang J."/>
            <person name="Li S."/>
            <person name="Zhang Y."/>
            <person name="Fang M."/>
            <person name="Ma L."/>
            <person name="Zhao Y."/>
            <person name="Jiang S."/>
        </authorList>
    </citation>
    <scope>NUCLEOTIDE SEQUENCE [LARGE SCALE GENOMIC DNA]</scope>
</reference>
<dbReference type="InterPro" id="IPR015683">
    <property type="entry name" value="Ionotropic_Glu_rcpt"/>
</dbReference>
<dbReference type="InterPro" id="IPR028082">
    <property type="entry name" value="Peripla_BP_I"/>
</dbReference>
<keyword evidence="7" id="KW-1185">Reference proteome</keyword>
<keyword evidence="3" id="KW-1133">Transmembrane helix</keyword>
<evidence type="ECO:0000313" key="6">
    <source>
        <dbReference type="EMBL" id="KAB2613627.1"/>
    </source>
</evidence>
<organism evidence="6 7">
    <name type="scientific">Pyrus ussuriensis x Pyrus communis</name>
    <dbReference type="NCBI Taxonomy" id="2448454"/>
    <lineage>
        <taxon>Eukaryota</taxon>
        <taxon>Viridiplantae</taxon>
        <taxon>Streptophyta</taxon>
        <taxon>Embryophyta</taxon>
        <taxon>Tracheophyta</taxon>
        <taxon>Spermatophyta</taxon>
        <taxon>Magnoliopsida</taxon>
        <taxon>eudicotyledons</taxon>
        <taxon>Gunneridae</taxon>
        <taxon>Pentapetalae</taxon>
        <taxon>rosids</taxon>
        <taxon>fabids</taxon>
        <taxon>Rosales</taxon>
        <taxon>Rosaceae</taxon>
        <taxon>Amygdaloideae</taxon>
        <taxon>Maleae</taxon>
        <taxon>Pyrus</taxon>
    </lineage>
</organism>
<name>A0A5N5GES1_9ROSA</name>
<dbReference type="Proteomes" id="UP000327157">
    <property type="component" value="Chromosome 9"/>
</dbReference>
<dbReference type="SUPFAM" id="SSF53822">
    <property type="entry name" value="Periplasmic binding protein-like I"/>
    <property type="match status" value="1"/>
</dbReference>
<sequence>MAAMAGLIDFYGWKEVIVVLVDDDYGRNGISALHDELDNTMSRISHNLALPVQYNLNDIADLLNKFRFLGRHVYIGHVDPDPRLRIFTVAKELLMMTSNYVWFATDWLSTTVDSFSPMNRTSLTALQGVVTLPGQPYDVFNEALKLVPYDVPYRFEPSGDGQSNPSYDELVKMVAENVQLFNPI</sequence>
<proteinExistence type="predicted"/>
<keyword evidence="6" id="KW-0675">Receptor</keyword>
<evidence type="ECO:0000313" key="7">
    <source>
        <dbReference type="Proteomes" id="UP000327157"/>
    </source>
</evidence>
<dbReference type="OrthoDB" id="5984008at2759"/>
<dbReference type="Pfam" id="PF01094">
    <property type="entry name" value="ANF_receptor"/>
    <property type="match status" value="1"/>
</dbReference>
<dbReference type="InterPro" id="IPR001828">
    <property type="entry name" value="ANF_lig-bd_rcpt"/>
</dbReference>